<name>A0A9Q3PGX3_9BASI</name>
<gene>
    <name evidence="1" type="ORF">O181_100989</name>
</gene>
<keyword evidence="2" id="KW-1185">Reference proteome</keyword>
<evidence type="ECO:0000313" key="2">
    <source>
        <dbReference type="Proteomes" id="UP000765509"/>
    </source>
</evidence>
<comment type="caution">
    <text evidence="1">The sequence shown here is derived from an EMBL/GenBank/DDBJ whole genome shotgun (WGS) entry which is preliminary data.</text>
</comment>
<protein>
    <submittedName>
        <fullName evidence="1">Uncharacterized protein</fullName>
    </submittedName>
</protein>
<dbReference type="Proteomes" id="UP000765509">
    <property type="component" value="Unassembled WGS sequence"/>
</dbReference>
<evidence type="ECO:0000313" key="1">
    <source>
        <dbReference type="EMBL" id="MBW0561274.1"/>
    </source>
</evidence>
<dbReference type="EMBL" id="AVOT02070788">
    <property type="protein sequence ID" value="MBW0561274.1"/>
    <property type="molecule type" value="Genomic_DNA"/>
</dbReference>
<dbReference type="AlphaFoldDB" id="A0A9Q3PGX3"/>
<sequence>MLTLPLHSQGIPLTLPPHFRPHPSLCFCTPTAYHAYTPAAPSRYISDTRTSSLCSPILTLTLRQDPQDMPPTLLPHVCPHPSLRFCTPPYLLCHLPSLHYNTRLIGYSGLLEYNTITEIC</sequence>
<reference evidence="1" key="1">
    <citation type="submission" date="2021-03" db="EMBL/GenBank/DDBJ databases">
        <title>Draft genome sequence of rust myrtle Austropuccinia psidii MF-1, a brazilian biotype.</title>
        <authorList>
            <person name="Quecine M.C."/>
            <person name="Pachon D.M.R."/>
            <person name="Bonatelli M.L."/>
            <person name="Correr F.H."/>
            <person name="Franceschini L.M."/>
            <person name="Leite T.F."/>
            <person name="Margarido G.R.A."/>
            <person name="Almeida C.A."/>
            <person name="Ferrarezi J.A."/>
            <person name="Labate C.A."/>
        </authorList>
    </citation>
    <scope>NUCLEOTIDE SEQUENCE</scope>
    <source>
        <strain evidence="1">MF-1</strain>
    </source>
</reference>
<accession>A0A9Q3PGX3</accession>
<organism evidence="1 2">
    <name type="scientific">Austropuccinia psidii MF-1</name>
    <dbReference type="NCBI Taxonomy" id="1389203"/>
    <lineage>
        <taxon>Eukaryota</taxon>
        <taxon>Fungi</taxon>
        <taxon>Dikarya</taxon>
        <taxon>Basidiomycota</taxon>
        <taxon>Pucciniomycotina</taxon>
        <taxon>Pucciniomycetes</taxon>
        <taxon>Pucciniales</taxon>
        <taxon>Sphaerophragmiaceae</taxon>
        <taxon>Austropuccinia</taxon>
    </lineage>
</organism>
<proteinExistence type="predicted"/>